<feature type="compositionally biased region" description="Low complexity" evidence="1">
    <location>
        <begin position="10"/>
        <end position="19"/>
    </location>
</feature>
<feature type="transmembrane region" description="Helical" evidence="2">
    <location>
        <begin position="54"/>
        <end position="74"/>
    </location>
</feature>
<feature type="region of interest" description="Disordered" evidence="1">
    <location>
        <begin position="1"/>
        <end position="26"/>
    </location>
</feature>
<reference evidence="3 4" key="1">
    <citation type="submission" date="2019-02" db="EMBL/GenBank/DDBJ databases">
        <title>Deep-cultivation of Planctomycetes and their phenomic and genomic characterization uncovers novel biology.</title>
        <authorList>
            <person name="Wiegand S."/>
            <person name="Jogler M."/>
            <person name="Boedeker C."/>
            <person name="Pinto D."/>
            <person name="Vollmers J."/>
            <person name="Rivas-Marin E."/>
            <person name="Kohn T."/>
            <person name="Peeters S.H."/>
            <person name="Heuer A."/>
            <person name="Rast P."/>
            <person name="Oberbeckmann S."/>
            <person name="Bunk B."/>
            <person name="Jeske O."/>
            <person name="Meyerdierks A."/>
            <person name="Storesund J.E."/>
            <person name="Kallscheuer N."/>
            <person name="Luecker S."/>
            <person name="Lage O.M."/>
            <person name="Pohl T."/>
            <person name="Merkel B.J."/>
            <person name="Hornburger P."/>
            <person name="Mueller R.-W."/>
            <person name="Bruemmer F."/>
            <person name="Labrenz M."/>
            <person name="Spormann A.M."/>
            <person name="Op den Camp H."/>
            <person name="Overmann J."/>
            <person name="Amann R."/>
            <person name="Jetten M.S.M."/>
            <person name="Mascher T."/>
            <person name="Medema M.H."/>
            <person name="Devos D.P."/>
            <person name="Kaster A.-K."/>
            <person name="Ovreas L."/>
            <person name="Rohde M."/>
            <person name="Galperin M.Y."/>
            <person name="Jogler C."/>
        </authorList>
    </citation>
    <scope>NUCLEOTIDE SEQUENCE [LARGE SCALE GENOMIC DNA]</scope>
    <source>
        <strain evidence="3 4">K23_9</strain>
    </source>
</reference>
<dbReference type="AlphaFoldDB" id="A0A517NUI2"/>
<proteinExistence type="predicted"/>
<evidence type="ECO:0000256" key="2">
    <source>
        <dbReference type="SAM" id="Phobius"/>
    </source>
</evidence>
<accession>A0A517NUI2</accession>
<sequence length="508" mass="55520">MTDKNAPEQSSSSSTPSPSDLEADLSPDLRPTDLVTAWKVNELVVKFLRTRYMVFFWGAMILAPVVGVIGGAFIESQLFSGSMDRMLDDAKTSLSSQVDQAKSEVTKSVSYAKTSIADQVDVAKKDIAGSVTDAKDSIDQAKTDARLAAAEAKKEISENTKEASQYLTEIRSTRAALEYVMRGTKTGELAMVHERSTKLEEALRGFEGKLDKLESDLVSEYPDGVEDLLKVADDTRKLKEAVENIQLVLDEGGPAGALAGAFFKIYEFLCTVEVQLYTPRSTPADHLETLAAECSQISAKVSFSKDGKNELTQIIDWPSVSPEISFAPRSVEGELVDEALSVPDELEGLGRPSERVLRLGFDFPDNPQWWKIAGTDTSQVKRIDLRDFADFNTIRIELSFPPALEETRKKFMACTLSGVVPPRLIDITANVNRVQMPLAHDNVKGEEVYTGSIDGKPAVAEIAGVAKTETTEEVKAVPAQLGTIVLTFRKTTVFASAKEAYIKGLNMK</sequence>
<dbReference type="RefSeq" id="WP_145418514.1">
    <property type="nucleotide sequence ID" value="NZ_CP036526.1"/>
</dbReference>
<organism evidence="3 4">
    <name type="scientific">Stieleria marina</name>
    <dbReference type="NCBI Taxonomy" id="1930275"/>
    <lineage>
        <taxon>Bacteria</taxon>
        <taxon>Pseudomonadati</taxon>
        <taxon>Planctomycetota</taxon>
        <taxon>Planctomycetia</taxon>
        <taxon>Pirellulales</taxon>
        <taxon>Pirellulaceae</taxon>
        <taxon>Stieleria</taxon>
    </lineage>
</organism>
<keyword evidence="2" id="KW-0472">Membrane</keyword>
<name>A0A517NUI2_9BACT</name>
<protein>
    <submittedName>
        <fullName evidence="3">Uncharacterized protein</fullName>
    </submittedName>
</protein>
<keyword evidence="2" id="KW-1133">Transmembrane helix</keyword>
<dbReference type="EMBL" id="CP036526">
    <property type="protein sequence ID" value="QDT10781.1"/>
    <property type="molecule type" value="Genomic_DNA"/>
</dbReference>
<keyword evidence="4" id="KW-1185">Reference proteome</keyword>
<dbReference type="Proteomes" id="UP000319817">
    <property type="component" value="Chromosome"/>
</dbReference>
<evidence type="ECO:0000256" key="1">
    <source>
        <dbReference type="SAM" id="MobiDB-lite"/>
    </source>
</evidence>
<keyword evidence="2" id="KW-0812">Transmembrane</keyword>
<gene>
    <name evidence="3" type="ORF">K239x_27720</name>
</gene>
<evidence type="ECO:0000313" key="4">
    <source>
        <dbReference type="Proteomes" id="UP000319817"/>
    </source>
</evidence>
<evidence type="ECO:0000313" key="3">
    <source>
        <dbReference type="EMBL" id="QDT10781.1"/>
    </source>
</evidence>